<reference evidence="1" key="1">
    <citation type="submission" date="2019-08" db="EMBL/GenBank/DDBJ databases">
        <authorList>
            <person name="Kucharzyk K."/>
            <person name="Murdoch R.W."/>
            <person name="Higgins S."/>
            <person name="Loffler F."/>
        </authorList>
    </citation>
    <scope>NUCLEOTIDE SEQUENCE</scope>
</reference>
<evidence type="ECO:0000313" key="1">
    <source>
        <dbReference type="EMBL" id="MPM66726.1"/>
    </source>
</evidence>
<dbReference type="AlphaFoldDB" id="A0A645BMY4"/>
<comment type="caution">
    <text evidence="1">The sequence shown here is derived from an EMBL/GenBank/DDBJ whole genome shotgun (WGS) entry which is preliminary data.</text>
</comment>
<proteinExistence type="predicted"/>
<gene>
    <name evidence="1" type="ORF">SDC9_113637</name>
</gene>
<name>A0A645BMY4_9ZZZZ</name>
<dbReference type="EMBL" id="VSSQ01021261">
    <property type="protein sequence ID" value="MPM66726.1"/>
    <property type="molecule type" value="Genomic_DNA"/>
</dbReference>
<sequence length="144" mass="17353">MWDVSASSVFIRENWKPVLTFIIRVRVRKNVFPVCFKCTPISRIQKNLSDVAILAPELDLKISARAIHFATKINPLFWSRWIFPIRLLELRLNLKLRKIWINFPSVWLNWRKKTRHSRLRRMKKQARRLSPGWVSFTWRSLSIV</sequence>
<protein>
    <submittedName>
        <fullName evidence="1">Uncharacterized protein</fullName>
    </submittedName>
</protein>
<organism evidence="1">
    <name type="scientific">bioreactor metagenome</name>
    <dbReference type="NCBI Taxonomy" id="1076179"/>
    <lineage>
        <taxon>unclassified sequences</taxon>
        <taxon>metagenomes</taxon>
        <taxon>ecological metagenomes</taxon>
    </lineage>
</organism>
<accession>A0A645BMY4</accession>